<proteinExistence type="inferred from homology"/>
<dbReference type="Pfam" id="PF00396">
    <property type="entry name" value="Granulin"/>
    <property type="match status" value="1"/>
</dbReference>
<dbReference type="AlphaFoldDB" id="A0A9J6GAV6"/>
<dbReference type="Gene3D" id="2.10.25.160">
    <property type="entry name" value="Granulin"/>
    <property type="match status" value="1"/>
</dbReference>
<evidence type="ECO:0000256" key="3">
    <source>
        <dbReference type="ARBA" id="ARBA00022525"/>
    </source>
</evidence>
<dbReference type="VEuPathDB" id="VectorBase:HLOH_055459"/>
<feature type="domain" description="Granulins" evidence="5">
    <location>
        <begin position="58"/>
        <end position="71"/>
    </location>
</feature>
<accession>A0A9J6GAV6</accession>
<dbReference type="InterPro" id="IPR039036">
    <property type="entry name" value="Granulin_fam"/>
</dbReference>
<keyword evidence="7" id="KW-1185">Reference proteome</keyword>
<protein>
    <recommendedName>
        <fullName evidence="5">Granulins domain-containing protein</fullName>
    </recommendedName>
</protein>
<evidence type="ECO:0000256" key="4">
    <source>
        <dbReference type="ARBA" id="ARBA00023157"/>
    </source>
</evidence>
<evidence type="ECO:0000313" key="6">
    <source>
        <dbReference type="EMBL" id="KAH9371536.1"/>
    </source>
</evidence>
<dbReference type="InterPro" id="IPR037277">
    <property type="entry name" value="Granulin_sf"/>
</dbReference>
<keyword evidence="3" id="KW-0964">Secreted</keyword>
<evidence type="ECO:0000256" key="1">
    <source>
        <dbReference type="ARBA" id="ARBA00004613"/>
    </source>
</evidence>
<comment type="similarity">
    <text evidence="2">Belongs to the granulin family.</text>
</comment>
<comment type="caution">
    <text evidence="6">The sequence shown here is derived from an EMBL/GenBank/DDBJ whole genome shotgun (WGS) entry which is preliminary data.</text>
</comment>
<gene>
    <name evidence="6" type="ORF">HPB48_002394</name>
</gene>
<evidence type="ECO:0000313" key="7">
    <source>
        <dbReference type="Proteomes" id="UP000821853"/>
    </source>
</evidence>
<dbReference type="GO" id="GO:0005576">
    <property type="term" value="C:extracellular region"/>
    <property type="evidence" value="ECO:0007669"/>
    <property type="project" value="UniProtKB-SubCell"/>
</dbReference>
<dbReference type="PANTHER" id="PTHR12274:SF3">
    <property type="entry name" value="PROGRANULIN"/>
    <property type="match status" value="1"/>
</dbReference>
<sequence>MPYLSISLRLDAESTARIECPDGSFCQQGSTCCPSSPASRMNGGPAYSCCPHEDAQCCGDREHCCPSGTRCLRSRGGYRCLIASAGAGGHCLLRGSTPPSTTRGCE</sequence>
<evidence type="ECO:0000256" key="2">
    <source>
        <dbReference type="ARBA" id="ARBA00010093"/>
    </source>
</evidence>
<reference evidence="6 7" key="1">
    <citation type="journal article" date="2020" name="Cell">
        <title>Large-Scale Comparative Analyses of Tick Genomes Elucidate Their Genetic Diversity and Vector Capacities.</title>
        <authorList>
            <consortium name="Tick Genome and Microbiome Consortium (TIGMIC)"/>
            <person name="Jia N."/>
            <person name="Wang J."/>
            <person name="Shi W."/>
            <person name="Du L."/>
            <person name="Sun Y."/>
            <person name="Zhan W."/>
            <person name="Jiang J.F."/>
            <person name="Wang Q."/>
            <person name="Zhang B."/>
            <person name="Ji P."/>
            <person name="Bell-Sakyi L."/>
            <person name="Cui X.M."/>
            <person name="Yuan T.T."/>
            <person name="Jiang B.G."/>
            <person name="Yang W.F."/>
            <person name="Lam T.T."/>
            <person name="Chang Q.C."/>
            <person name="Ding S.J."/>
            <person name="Wang X.J."/>
            <person name="Zhu J.G."/>
            <person name="Ruan X.D."/>
            <person name="Zhao L."/>
            <person name="Wei J.T."/>
            <person name="Ye R.Z."/>
            <person name="Que T.C."/>
            <person name="Du C.H."/>
            <person name="Zhou Y.H."/>
            <person name="Cheng J.X."/>
            <person name="Dai P.F."/>
            <person name="Guo W.B."/>
            <person name="Han X.H."/>
            <person name="Huang E.J."/>
            <person name="Li L.F."/>
            <person name="Wei W."/>
            <person name="Gao Y.C."/>
            <person name="Liu J.Z."/>
            <person name="Shao H.Z."/>
            <person name="Wang X."/>
            <person name="Wang C.C."/>
            <person name="Yang T.C."/>
            <person name="Huo Q.B."/>
            <person name="Li W."/>
            <person name="Chen H.Y."/>
            <person name="Chen S.E."/>
            <person name="Zhou L.G."/>
            <person name="Ni X.B."/>
            <person name="Tian J.H."/>
            <person name="Sheng Y."/>
            <person name="Liu T."/>
            <person name="Pan Y.S."/>
            <person name="Xia L.Y."/>
            <person name="Li J."/>
            <person name="Zhao F."/>
            <person name="Cao W.C."/>
        </authorList>
    </citation>
    <scope>NUCLEOTIDE SEQUENCE [LARGE SCALE GENOMIC DNA]</scope>
    <source>
        <strain evidence="6">HaeL-2018</strain>
    </source>
</reference>
<keyword evidence="4" id="KW-1015">Disulfide bond</keyword>
<dbReference type="SMART" id="SM00277">
    <property type="entry name" value="GRAN"/>
    <property type="match status" value="1"/>
</dbReference>
<name>A0A9J6GAV6_HAELO</name>
<dbReference type="InterPro" id="IPR000118">
    <property type="entry name" value="Granulin"/>
</dbReference>
<dbReference type="PROSITE" id="PS00799">
    <property type="entry name" value="GRANULINS"/>
    <property type="match status" value="1"/>
</dbReference>
<dbReference type="Proteomes" id="UP000821853">
    <property type="component" value="Chromosome 3"/>
</dbReference>
<comment type="subcellular location">
    <subcellularLocation>
        <location evidence="1">Secreted</location>
    </subcellularLocation>
</comment>
<dbReference type="PANTHER" id="PTHR12274">
    <property type="entry name" value="GRANULIN"/>
    <property type="match status" value="1"/>
</dbReference>
<evidence type="ECO:0000259" key="5">
    <source>
        <dbReference type="PROSITE" id="PS00799"/>
    </source>
</evidence>
<organism evidence="6 7">
    <name type="scientific">Haemaphysalis longicornis</name>
    <name type="common">Bush tick</name>
    <dbReference type="NCBI Taxonomy" id="44386"/>
    <lineage>
        <taxon>Eukaryota</taxon>
        <taxon>Metazoa</taxon>
        <taxon>Ecdysozoa</taxon>
        <taxon>Arthropoda</taxon>
        <taxon>Chelicerata</taxon>
        <taxon>Arachnida</taxon>
        <taxon>Acari</taxon>
        <taxon>Parasitiformes</taxon>
        <taxon>Ixodida</taxon>
        <taxon>Ixodoidea</taxon>
        <taxon>Ixodidae</taxon>
        <taxon>Haemaphysalinae</taxon>
        <taxon>Haemaphysalis</taxon>
    </lineage>
</organism>
<dbReference type="OrthoDB" id="6492655at2759"/>
<dbReference type="EMBL" id="JABSTR010000005">
    <property type="protein sequence ID" value="KAH9371536.1"/>
    <property type="molecule type" value="Genomic_DNA"/>
</dbReference>